<dbReference type="PANTHER" id="PTHR38448">
    <property type="entry name" value="REGULATORY PROTEIN YLBF-RELATED"/>
    <property type="match status" value="1"/>
</dbReference>
<dbReference type="EMBL" id="CP071250">
    <property type="protein sequence ID" value="UUF08558.1"/>
    <property type="molecule type" value="Genomic_DNA"/>
</dbReference>
<dbReference type="SUPFAM" id="SSF158622">
    <property type="entry name" value="YheA/YmcA-like"/>
    <property type="match status" value="1"/>
</dbReference>
<sequence length="133" mass="15204">MLNNSEYIELCEAIGDEILSLPICQTYKKLQHEINNNLEILQLINEFEKAKVSYADVERYGGKYHPDYKDVSERLIEAKSNLFQNPSIKAFKACEKEIQSILDEIAKHISQTIEFKIEKKNKACGCGSGNCSR</sequence>
<dbReference type="Pfam" id="PF06133">
    <property type="entry name" value="Com_YlbF"/>
    <property type="match status" value="1"/>
</dbReference>
<name>A0A9Q9CRR2_9FIRM</name>
<dbReference type="PANTHER" id="PTHR38448:SF2">
    <property type="entry name" value="REGULATORY PROTEIN YLBF"/>
    <property type="match status" value="1"/>
</dbReference>
<dbReference type="Gene3D" id="1.20.1500.10">
    <property type="entry name" value="YheA/YmcA-like"/>
    <property type="match status" value="1"/>
</dbReference>
<dbReference type="InterPro" id="IPR010368">
    <property type="entry name" value="Com_YlbF"/>
</dbReference>
<evidence type="ECO:0000313" key="4">
    <source>
        <dbReference type="Proteomes" id="UP001058072"/>
    </source>
</evidence>
<keyword evidence="3" id="KW-1185">Reference proteome</keyword>
<dbReference type="EMBL" id="CP071249">
    <property type="protein sequence ID" value="UUF05997.1"/>
    <property type="molecule type" value="Genomic_DNA"/>
</dbReference>
<proteinExistence type="predicted"/>
<protein>
    <submittedName>
        <fullName evidence="2">YlbF family regulator</fullName>
    </submittedName>
</protein>
<evidence type="ECO:0000313" key="3">
    <source>
        <dbReference type="Proteomes" id="UP001058016"/>
    </source>
</evidence>
<dbReference type="AlphaFoldDB" id="A0A9Q9CRR2"/>
<gene>
    <name evidence="1" type="ORF">J0J69_13340</name>
    <name evidence="2" type="ORF">J0J70_00620</name>
</gene>
<dbReference type="Proteomes" id="UP001058016">
    <property type="component" value="Chromosome"/>
</dbReference>
<evidence type="ECO:0000313" key="1">
    <source>
        <dbReference type="EMBL" id="UUF05997.1"/>
    </source>
</evidence>
<reference evidence="2 3" key="1">
    <citation type="submission" date="2021-03" db="EMBL/GenBank/DDBJ databases">
        <title>Comparative Genomics and Metabolomics in the genus Turicibacter.</title>
        <authorList>
            <person name="Maki J."/>
            <person name="Looft T."/>
        </authorList>
    </citation>
    <scope>NUCLEOTIDE SEQUENCE</scope>
    <source>
        <strain evidence="2">ISU324</strain>
        <strain evidence="1 3">MMM721</strain>
    </source>
</reference>
<accession>A0A9Q9CRR2</accession>
<dbReference type="InterPro" id="IPR052767">
    <property type="entry name" value="Bact_com_dev_regulator"/>
</dbReference>
<dbReference type="Proteomes" id="UP001058072">
    <property type="component" value="Chromosome"/>
</dbReference>
<organism evidence="2 4">
    <name type="scientific">Turicibacter bilis</name>
    <dbReference type="NCBI Taxonomy" id="2735723"/>
    <lineage>
        <taxon>Bacteria</taxon>
        <taxon>Bacillati</taxon>
        <taxon>Bacillota</taxon>
        <taxon>Erysipelotrichia</taxon>
        <taxon>Erysipelotrichales</taxon>
        <taxon>Turicibacteraceae</taxon>
        <taxon>Turicibacter</taxon>
    </lineage>
</organism>
<dbReference type="RefSeq" id="WP_055241091.1">
    <property type="nucleotide sequence ID" value="NZ_CP071249.1"/>
</dbReference>
<evidence type="ECO:0000313" key="2">
    <source>
        <dbReference type="EMBL" id="UUF08558.1"/>
    </source>
</evidence>
<dbReference type="InterPro" id="IPR023378">
    <property type="entry name" value="YheA/YmcA-like_dom_sf"/>
</dbReference>